<reference evidence="1 2" key="1">
    <citation type="submission" date="2017-11" db="EMBL/GenBank/DDBJ databases">
        <title>Genome sequencing of a diverse group of Pseudomonas species.</title>
        <authorList>
            <person name="Loper J."/>
        </authorList>
    </citation>
    <scope>NUCLEOTIDE SEQUENCE [LARGE SCALE GENOMIC DNA]</scope>
    <source>
        <strain evidence="1 2">NCPPB 2192</strain>
    </source>
</reference>
<name>A0ABX4QE01_PSETO</name>
<organism evidence="1 2">
    <name type="scientific">Pseudomonas tolaasii NCPPB 2192</name>
    <dbReference type="NCBI Taxonomy" id="564423"/>
    <lineage>
        <taxon>Bacteria</taxon>
        <taxon>Pseudomonadati</taxon>
        <taxon>Pseudomonadota</taxon>
        <taxon>Gammaproteobacteria</taxon>
        <taxon>Pseudomonadales</taxon>
        <taxon>Pseudomonadaceae</taxon>
        <taxon>Pseudomonas</taxon>
    </lineage>
</organism>
<dbReference type="Proteomes" id="UP000232891">
    <property type="component" value="Unassembled WGS sequence"/>
</dbReference>
<sequence length="104" mass="12314">MTTKLTREQLMAQIAQAAVDNYQAEADRKSLRYELNALYRTYFAAFGRPYPSEPRKRIDPEDDAYAGVLHFTRSAYKRWLDARDLTNKTKRKLRTLIQRLERSL</sequence>
<gene>
    <name evidence="1" type="ORF">ATI14_1743</name>
</gene>
<dbReference type="EMBL" id="PHHD01000001">
    <property type="protein sequence ID" value="PKA74892.1"/>
    <property type="molecule type" value="Genomic_DNA"/>
</dbReference>
<evidence type="ECO:0000313" key="1">
    <source>
        <dbReference type="EMBL" id="PKA74892.1"/>
    </source>
</evidence>
<proteinExistence type="predicted"/>
<dbReference type="RefSeq" id="WP_080520388.1">
    <property type="nucleotide sequence ID" value="NZ_PHHD01000001.1"/>
</dbReference>
<comment type="caution">
    <text evidence="1">The sequence shown here is derived from an EMBL/GenBank/DDBJ whole genome shotgun (WGS) entry which is preliminary data.</text>
</comment>
<protein>
    <submittedName>
        <fullName evidence="1">Uncharacterized protein</fullName>
    </submittedName>
</protein>
<dbReference type="GeneID" id="55845015"/>
<evidence type="ECO:0000313" key="2">
    <source>
        <dbReference type="Proteomes" id="UP000232891"/>
    </source>
</evidence>
<keyword evidence="2" id="KW-1185">Reference proteome</keyword>
<accession>A0ABX4QE01</accession>